<dbReference type="Proteomes" id="UP000652761">
    <property type="component" value="Unassembled WGS sequence"/>
</dbReference>
<comment type="caution">
    <text evidence="1">The sequence shown here is derived from an EMBL/GenBank/DDBJ whole genome shotgun (WGS) entry which is preliminary data.</text>
</comment>
<evidence type="ECO:0000313" key="2">
    <source>
        <dbReference type="Proteomes" id="UP000652761"/>
    </source>
</evidence>
<evidence type="ECO:0000313" key="1">
    <source>
        <dbReference type="EMBL" id="MQL89638.1"/>
    </source>
</evidence>
<dbReference type="EMBL" id="NMUH01001165">
    <property type="protein sequence ID" value="MQL89638.1"/>
    <property type="molecule type" value="Genomic_DNA"/>
</dbReference>
<sequence>MFVNARRRHKHLALRINEIIRKYPHSNSAEHPTSAKRREITLYGIDISFIPLHAKLVSMEGFSKKS</sequence>
<organism evidence="1 2">
    <name type="scientific">Colocasia esculenta</name>
    <name type="common">Wild taro</name>
    <name type="synonym">Arum esculentum</name>
    <dbReference type="NCBI Taxonomy" id="4460"/>
    <lineage>
        <taxon>Eukaryota</taxon>
        <taxon>Viridiplantae</taxon>
        <taxon>Streptophyta</taxon>
        <taxon>Embryophyta</taxon>
        <taxon>Tracheophyta</taxon>
        <taxon>Spermatophyta</taxon>
        <taxon>Magnoliopsida</taxon>
        <taxon>Liliopsida</taxon>
        <taxon>Araceae</taxon>
        <taxon>Aroideae</taxon>
        <taxon>Colocasieae</taxon>
        <taxon>Colocasia</taxon>
    </lineage>
</organism>
<name>A0A843V123_COLES</name>
<gene>
    <name evidence="1" type="ORF">Taro_022220</name>
</gene>
<reference evidence="1" key="1">
    <citation type="submission" date="2017-07" db="EMBL/GenBank/DDBJ databases">
        <title>Taro Niue Genome Assembly and Annotation.</title>
        <authorList>
            <person name="Atibalentja N."/>
            <person name="Keating K."/>
            <person name="Fields C.J."/>
        </authorList>
    </citation>
    <scope>NUCLEOTIDE SEQUENCE</scope>
    <source>
        <strain evidence="1">Niue_2</strain>
        <tissue evidence="1">Leaf</tissue>
    </source>
</reference>
<keyword evidence="2" id="KW-1185">Reference proteome</keyword>
<protein>
    <submittedName>
        <fullName evidence="1">Uncharacterized protein</fullName>
    </submittedName>
</protein>
<proteinExistence type="predicted"/>
<dbReference type="AlphaFoldDB" id="A0A843V123"/>
<accession>A0A843V123</accession>